<evidence type="ECO:0008006" key="4">
    <source>
        <dbReference type="Google" id="ProtNLM"/>
    </source>
</evidence>
<reference evidence="2 3" key="1">
    <citation type="submission" date="2024-04" db="EMBL/GenBank/DDBJ databases">
        <authorList>
            <person name="Waldvogel A.-M."/>
            <person name="Schoenle A."/>
        </authorList>
    </citation>
    <scope>NUCLEOTIDE SEQUENCE [LARGE SCALE GENOMIC DNA]</scope>
</reference>
<evidence type="ECO:0000256" key="1">
    <source>
        <dbReference type="SAM" id="MobiDB-lite"/>
    </source>
</evidence>
<evidence type="ECO:0000313" key="2">
    <source>
        <dbReference type="EMBL" id="CAL1591984.1"/>
    </source>
</evidence>
<dbReference type="AlphaFoldDB" id="A0AAV2KXB0"/>
<accession>A0AAV2KXB0</accession>
<dbReference type="EMBL" id="OZ035824">
    <property type="protein sequence ID" value="CAL1591984.1"/>
    <property type="molecule type" value="Genomic_DNA"/>
</dbReference>
<feature type="region of interest" description="Disordered" evidence="1">
    <location>
        <begin position="60"/>
        <end position="86"/>
    </location>
</feature>
<protein>
    <recommendedName>
        <fullName evidence="4">Secreted protein</fullName>
    </recommendedName>
</protein>
<keyword evidence="3" id="KW-1185">Reference proteome</keyword>
<name>A0AAV2KXB0_KNICA</name>
<proteinExistence type="predicted"/>
<sequence length="86" mass="9860">MLCPVWSSLVQLMSSFTRGGVTVTKPRPLMGGSTDTEYLWVSTTPNSETNSRSNHIWKHLQRETRQKQLREEEGHDGNSLRAKEMK</sequence>
<gene>
    <name evidence="2" type="ORF">KC01_LOCUS21307</name>
</gene>
<dbReference type="Proteomes" id="UP001497482">
    <property type="component" value="Chromosome 2"/>
</dbReference>
<evidence type="ECO:0000313" key="3">
    <source>
        <dbReference type="Proteomes" id="UP001497482"/>
    </source>
</evidence>
<organism evidence="2 3">
    <name type="scientific">Knipowitschia caucasica</name>
    <name type="common">Caucasian dwarf goby</name>
    <name type="synonym">Pomatoschistus caucasicus</name>
    <dbReference type="NCBI Taxonomy" id="637954"/>
    <lineage>
        <taxon>Eukaryota</taxon>
        <taxon>Metazoa</taxon>
        <taxon>Chordata</taxon>
        <taxon>Craniata</taxon>
        <taxon>Vertebrata</taxon>
        <taxon>Euteleostomi</taxon>
        <taxon>Actinopterygii</taxon>
        <taxon>Neopterygii</taxon>
        <taxon>Teleostei</taxon>
        <taxon>Neoteleostei</taxon>
        <taxon>Acanthomorphata</taxon>
        <taxon>Gobiaria</taxon>
        <taxon>Gobiiformes</taxon>
        <taxon>Gobioidei</taxon>
        <taxon>Gobiidae</taxon>
        <taxon>Gobiinae</taxon>
        <taxon>Knipowitschia</taxon>
    </lineage>
</organism>